<dbReference type="Pfam" id="PF13847">
    <property type="entry name" value="Methyltransf_31"/>
    <property type="match status" value="1"/>
</dbReference>
<dbReference type="Gene3D" id="3.40.50.150">
    <property type="entry name" value="Vaccinia Virus protein VP39"/>
    <property type="match status" value="1"/>
</dbReference>
<comment type="caution">
    <text evidence="2">The sequence shown here is derived from an EMBL/GenBank/DDBJ whole genome shotgun (WGS) entry which is preliminary data.</text>
</comment>
<dbReference type="PANTHER" id="PTHR43861">
    <property type="entry name" value="TRANS-ACONITATE 2-METHYLTRANSFERASE-RELATED"/>
    <property type="match status" value="1"/>
</dbReference>
<dbReference type="GO" id="GO:0032259">
    <property type="term" value="P:methylation"/>
    <property type="evidence" value="ECO:0007669"/>
    <property type="project" value="UniProtKB-KW"/>
</dbReference>
<name>A0AAD9H8Y1_9PEZI</name>
<gene>
    <name evidence="2" type="ORF">LX32DRAFT_100133</name>
</gene>
<dbReference type="Proteomes" id="UP001232148">
    <property type="component" value="Unassembled WGS sequence"/>
</dbReference>
<dbReference type="CDD" id="cd02440">
    <property type="entry name" value="AdoMet_MTases"/>
    <property type="match status" value="1"/>
</dbReference>
<keyword evidence="2" id="KW-0808">Transferase</keyword>
<dbReference type="GO" id="GO:0008168">
    <property type="term" value="F:methyltransferase activity"/>
    <property type="evidence" value="ECO:0007669"/>
    <property type="project" value="UniProtKB-KW"/>
</dbReference>
<organism evidence="2 3">
    <name type="scientific">Colletotrichum zoysiae</name>
    <dbReference type="NCBI Taxonomy" id="1216348"/>
    <lineage>
        <taxon>Eukaryota</taxon>
        <taxon>Fungi</taxon>
        <taxon>Dikarya</taxon>
        <taxon>Ascomycota</taxon>
        <taxon>Pezizomycotina</taxon>
        <taxon>Sordariomycetes</taxon>
        <taxon>Hypocreomycetidae</taxon>
        <taxon>Glomerellales</taxon>
        <taxon>Glomerellaceae</taxon>
        <taxon>Colletotrichum</taxon>
        <taxon>Colletotrichum graminicola species complex</taxon>
    </lineage>
</organism>
<evidence type="ECO:0000259" key="1">
    <source>
        <dbReference type="Pfam" id="PF13847"/>
    </source>
</evidence>
<dbReference type="InterPro" id="IPR025714">
    <property type="entry name" value="Methyltranfer_dom"/>
</dbReference>
<reference evidence="2" key="1">
    <citation type="submission" date="2021-06" db="EMBL/GenBank/DDBJ databases">
        <title>Comparative genomics, transcriptomics and evolutionary studies reveal genomic signatures of adaptation to plant cell wall in hemibiotrophic fungi.</title>
        <authorList>
            <consortium name="DOE Joint Genome Institute"/>
            <person name="Baroncelli R."/>
            <person name="Diaz J.F."/>
            <person name="Benocci T."/>
            <person name="Peng M."/>
            <person name="Battaglia E."/>
            <person name="Haridas S."/>
            <person name="Andreopoulos W."/>
            <person name="Labutti K."/>
            <person name="Pangilinan J."/>
            <person name="Floch G.L."/>
            <person name="Makela M.R."/>
            <person name="Henrissat B."/>
            <person name="Grigoriev I.V."/>
            <person name="Crouch J.A."/>
            <person name="De Vries R.P."/>
            <person name="Sukno S.A."/>
            <person name="Thon M.R."/>
        </authorList>
    </citation>
    <scope>NUCLEOTIDE SEQUENCE</scope>
    <source>
        <strain evidence="2">MAFF235873</strain>
    </source>
</reference>
<protein>
    <submittedName>
        <fullName evidence="2">Methyltransferase domain-containing protein</fullName>
    </submittedName>
</protein>
<proteinExistence type="predicted"/>
<keyword evidence="2" id="KW-0489">Methyltransferase</keyword>
<keyword evidence="3" id="KW-1185">Reference proteome</keyword>
<dbReference type="EMBL" id="MU842965">
    <property type="protein sequence ID" value="KAK2024445.1"/>
    <property type="molecule type" value="Genomic_DNA"/>
</dbReference>
<evidence type="ECO:0000313" key="3">
    <source>
        <dbReference type="Proteomes" id="UP001232148"/>
    </source>
</evidence>
<dbReference type="InterPro" id="IPR029063">
    <property type="entry name" value="SAM-dependent_MTases_sf"/>
</dbReference>
<dbReference type="SUPFAM" id="SSF53335">
    <property type="entry name" value="S-adenosyl-L-methionine-dependent methyltransferases"/>
    <property type="match status" value="1"/>
</dbReference>
<sequence length="280" mass="31391">MDFDHETQAASSQRMYTARADRYEDSFHPGYSERFMAVADIRPGERVLVLACGTGLEVFIAAERAGDGGEIVGVDVTEAMLARAREKQERRHGTGAGVRLLNHDVTKLETLRELDGQSFDAILCCSAFVLFDDPEAVVASWRGYLKPGGRLVVDVTHEDNLKIGLLLERAVRRLGTRFPSNRHWIVDKNSFARILEGAGYAVERIELMDKLSGQGDTTYGMDQIDEQFDWITGTSLTVKLATDELKQKTRALFREEWEKDAVDGKIVNVDAVYVYVARKL</sequence>
<evidence type="ECO:0000313" key="2">
    <source>
        <dbReference type="EMBL" id="KAK2024445.1"/>
    </source>
</evidence>
<dbReference type="PANTHER" id="PTHR43861:SF1">
    <property type="entry name" value="TRANS-ACONITATE 2-METHYLTRANSFERASE"/>
    <property type="match status" value="1"/>
</dbReference>
<dbReference type="AlphaFoldDB" id="A0AAD9H8Y1"/>
<accession>A0AAD9H8Y1</accession>
<feature type="domain" description="Methyltransferase" evidence="1">
    <location>
        <begin position="43"/>
        <end position="160"/>
    </location>
</feature>